<feature type="compositionally biased region" description="Basic and acidic residues" evidence="1">
    <location>
        <begin position="759"/>
        <end position="768"/>
    </location>
</feature>
<keyword evidence="2" id="KW-0472">Membrane</keyword>
<sequence>MPGNDATIDIPLEQLEQVPSDGQRLRNQNSTTALRQQDTMTSTEKKGGFFRGMRKKPEFKVQGTGKKGYDGEEDTVNTMGKLYRKVAHFSVVTRYFLYVLPLGILIAVPIIIGVVAKNHATIGGVRMVWFFTWVEIVWLSLWGSKTVAHYLPAVFRVLAGTVSSGVRKYSLVIKALEIPLSLVGWAVTSLATFLPITRRNPDNSRECNNFKEKNPSITPGSDLFNAGPCATPHWESVVQKILAACLIGTCIYLAEKALIQLISINYHRKQFNARIRDSKHNIWMLGLLYDASRYLFPMYCQEFAEEDYTIADQLNLSRGSKTPGHRKSGSATPMRIIQKANAGVDKLTSAFGHVAQEVTGKQVFNANSAHSIVIEALEKNKSAEALARRIWMSFVVEGRESLLLEDVQDVMGPSQREAADEAFAVLDRDSNGDISLDEMILTVTEFGRERKAISSSMHDVDQAINVLDRMLAVVVFIIIILIFVAFLNASFVTTLATTGTALLSLSFVFAVTAQEVLGSCIFLFVKHPFDIGDRVDIGTSGCINQEQFVVEHISLLFTVFRHVRGVAVGRMCQIPNIVLNTLWVENVSRSKAMTEQIMIDVAFETTFDDLQILKNELAAFVMDKENSRDFYADVDIDIVGTTDQSKLTIMAEVKHKSNWANESIRRSRRSKFMCALVSALKAVPVYPPGGGVDVAGTAANPTYTVGISHGEAKEHADESSQDREKSRLVPVKKIEEAKERLSPVTSRVARTGGTGMPDSEARVIDELTSRNPAIDPARDEAWTSSREDSSTLGERPSVDQSDLDQLSGMLRRESTRGKRKISSDYHPTIPTINEPGSQQSFGYQPQYPYQTQPGPPPVRYSNYQPTSPTGAENYPPTYGSAPPARSPQRPPASQYQTAVGQQPESPVEMSQLPPQPTRSPSNPYRQRGESVSRKPLSPPNAGVMDSQEEGEGDFGNMSANPTMRPYSGV</sequence>
<feature type="compositionally biased region" description="Polar residues" evidence="1">
    <location>
        <begin position="861"/>
        <end position="870"/>
    </location>
</feature>
<protein>
    <recommendedName>
        <fullName evidence="3">EF-hand domain-containing protein</fullName>
    </recommendedName>
</protein>
<dbReference type="InterPro" id="IPR002048">
    <property type="entry name" value="EF_hand_dom"/>
</dbReference>
<feature type="compositionally biased region" description="Basic and acidic residues" evidence="1">
    <location>
        <begin position="776"/>
        <end position="789"/>
    </location>
</feature>
<proteinExistence type="predicted"/>
<feature type="region of interest" description="Disordered" evidence="1">
    <location>
        <begin position="711"/>
        <end position="969"/>
    </location>
</feature>
<organism evidence="4 5">
    <name type="scientific">Extremus antarcticus</name>
    <dbReference type="NCBI Taxonomy" id="702011"/>
    <lineage>
        <taxon>Eukaryota</taxon>
        <taxon>Fungi</taxon>
        <taxon>Dikarya</taxon>
        <taxon>Ascomycota</taxon>
        <taxon>Pezizomycotina</taxon>
        <taxon>Dothideomycetes</taxon>
        <taxon>Dothideomycetidae</taxon>
        <taxon>Mycosphaerellales</taxon>
        <taxon>Extremaceae</taxon>
        <taxon>Extremus</taxon>
    </lineage>
</organism>
<dbReference type="GO" id="GO:0005509">
    <property type="term" value="F:calcium ion binding"/>
    <property type="evidence" value="ECO:0007669"/>
    <property type="project" value="InterPro"/>
</dbReference>
<feature type="transmembrane region" description="Helical" evidence="2">
    <location>
        <begin position="95"/>
        <end position="116"/>
    </location>
</feature>
<evidence type="ECO:0000313" key="4">
    <source>
        <dbReference type="EMBL" id="KAK3048014.1"/>
    </source>
</evidence>
<evidence type="ECO:0000313" key="5">
    <source>
        <dbReference type="Proteomes" id="UP001271007"/>
    </source>
</evidence>
<dbReference type="PROSITE" id="PS00018">
    <property type="entry name" value="EF_HAND_1"/>
    <property type="match status" value="1"/>
</dbReference>
<dbReference type="InterPro" id="IPR006685">
    <property type="entry name" value="MscS_channel_2nd"/>
</dbReference>
<feature type="compositionally biased region" description="Polar residues" evidence="1">
    <location>
        <begin position="895"/>
        <end position="904"/>
    </location>
</feature>
<feature type="transmembrane region" description="Helical" evidence="2">
    <location>
        <begin position="147"/>
        <end position="166"/>
    </location>
</feature>
<keyword evidence="5" id="KW-1185">Reference proteome</keyword>
<keyword evidence="2" id="KW-0812">Transmembrane</keyword>
<feature type="transmembrane region" description="Helical" evidence="2">
    <location>
        <begin position="501"/>
        <end position="525"/>
    </location>
</feature>
<dbReference type="GO" id="GO:0016020">
    <property type="term" value="C:membrane"/>
    <property type="evidence" value="ECO:0007669"/>
    <property type="project" value="InterPro"/>
</dbReference>
<feature type="compositionally biased region" description="Polar residues" evidence="1">
    <location>
        <begin position="830"/>
        <end position="841"/>
    </location>
</feature>
<dbReference type="PANTHER" id="PTHR31323">
    <property type="entry name" value="MECHANOSENSITIVE ION CHANNEL PROTEIN MSY2"/>
    <property type="match status" value="1"/>
</dbReference>
<accession>A0AAJ0D7E6</accession>
<dbReference type="EMBL" id="JAWDJX010000053">
    <property type="protein sequence ID" value="KAK3048014.1"/>
    <property type="molecule type" value="Genomic_DNA"/>
</dbReference>
<feature type="region of interest" description="Disordered" evidence="1">
    <location>
        <begin position="17"/>
        <end position="49"/>
    </location>
</feature>
<dbReference type="PANTHER" id="PTHR31323:SF14">
    <property type="entry name" value="MECHANOSENSITIVE ION CHANNEL PROTEIN MSY2"/>
    <property type="match status" value="1"/>
</dbReference>
<feature type="compositionally biased region" description="Basic and acidic residues" evidence="1">
    <location>
        <begin position="711"/>
        <end position="741"/>
    </location>
</feature>
<dbReference type="AlphaFoldDB" id="A0AAJ0D7E6"/>
<dbReference type="InterPro" id="IPR058650">
    <property type="entry name" value="Msy1/2-like"/>
</dbReference>
<feature type="compositionally biased region" description="Low complexity" evidence="1">
    <location>
        <begin position="842"/>
        <end position="852"/>
    </location>
</feature>
<dbReference type="PROSITE" id="PS50222">
    <property type="entry name" value="EF_HAND_2"/>
    <property type="match status" value="1"/>
</dbReference>
<comment type="caution">
    <text evidence="4">The sequence shown here is derived from an EMBL/GenBank/DDBJ whole genome shotgun (WGS) entry which is preliminary data.</text>
</comment>
<feature type="compositionally biased region" description="Polar residues" evidence="1">
    <location>
        <begin position="25"/>
        <end position="42"/>
    </location>
</feature>
<feature type="transmembrane region" description="Helical" evidence="2">
    <location>
        <begin position="178"/>
        <end position="196"/>
    </location>
</feature>
<dbReference type="Pfam" id="PF25886">
    <property type="entry name" value="Msy1"/>
    <property type="match status" value="1"/>
</dbReference>
<keyword evidence="2" id="KW-1133">Transmembrane helix</keyword>
<evidence type="ECO:0000256" key="1">
    <source>
        <dbReference type="SAM" id="MobiDB-lite"/>
    </source>
</evidence>
<feature type="domain" description="EF-hand" evidence="3">
    <location>
        <begin position="414"/>
        <end position="449"/>
    </location>
</feature>
<dbReference type="GO" id="GO:0005262">
    <property type="term" value="F:calcium channel activity"/>
    <property type="evidence" value="ECO:0007669"/>
    <property type="project" value="TreeGrafter"/>
</dbReference>
<dbReference type="Gene3D" id="1.10.238.10">
    <property type="entry name" value="EF-hand"/>
    <property type="match status" value="1"/>
</dbReference>
<dbReference type="Pfam" id="PF00924">
    <property type="entry name" value="MS_channel_2nd"/>
    <property type="match status" value="1"/>
</dbReference>
<dbReference type="Proteomes" id="UP001271007">
    <property type="component" value="Unassembled WGS sequence"/>
</dbReference>
<dbReference type="InterPro" id="IPR018247">
    <property type="entry name" value="EF_Hand_1_Ca_BS"/>
</dbReference>
<name>A0AAJ0D7E6_9PEZI</name>
<evidence type="ECO:0000259" key="3">
    <source>
        <dbReference type="PROSITE" id="PS50222"/>
    </source>
</evidence>
<evidence type="ECO:0000256" key="2">
    <source>
        <dbReference type="SAM" id="Phobius"/>
    </source>
</evidence>
<reference evidence="4" key="1">
    <citation type="submission" date="2023-04" db="EMBL/GenBank/DDBJ databases">
        <title>Black Yeasts Isolated from many extreme environments.</title>
        <authorList>
            <person name="Coleine C."/>
            <person name="Stajich J.E."/>
            <person name="Selbmann L."/>
        </authorList>
    </citation>
    <scope>NUCLEOTIDE SEQUENCE</scope>
    <source>
        <strain evidence="4">CCFEE 5312</strain>
    </source>
</reference>
<gene>
    <name evidence="4" type="ORF">LTR09_010529</name>
</gene>
<dbReference type="GO" id="GO:0006874">
    <property type="term" value="P:intracellular calcium ion homeostasis"/>
    <property type="evidence" value="ECO:0007669"/>
    <property type="project" value="TreeGrafter"/>
</dbReference>
<feature type="transmembrane region" description="Helical" evidence="2">
    <location>
        <begin position="470"/>
        <end position="489"/>
    </location>
</feature>